<accession>A0ACC3CJ86</accession>
<comment type="caution">
    <text evidence="1">The sequence shown here is derived from an EMBL/GenBank/DDBJ whole genome shotgun (WGS) entry which is preliminary data.</text>
</comment>
<evidence type="ECO:0000313" key="1">
    <source>
        <dbReference type="EMBL" id="KAK1869856.1"/>
    </source>
</evidence>
<keyword evidence="2" id="KW-1185">Reference proteome</keyword>
<proteinExistence type="predicted"/>
<reference evidence="1" key="1">
    <citation type="submission" date="2019-11" db="EMBL/GenBank/DDBJ databases">
        <title>Nori genome reveals adaptations in red seaweeds to the harsh intertidal environment.</title>
        <authorList>
            <person name="Wang D."/>
            <person name="Mao Y."/>
        </authorList>
    </citation>
    <scope>NUCLEOTIDE SEQUENCE</scope>
    <source>
        <tissue evidence="1">Gametophyte</tissue>
    </source>
</reference>
<evidence type="ECO:0000313" key="2">
    <source>
        <dbReference type="Proteomes" id="UP000798662"/>
    </source>
</evidence>
<protein>
    <submittedName>
        <fullName evidence="1">Uncharacterized protein</fullName>
    </submittedName>
</protein>
<gene>
    <name evidence="1" type="ORF">I4F81_012321</name>
</gene>
<sequence length="200" mass="21252">MFFFLWLSYLFLFHLFFSVCAGRGTRAHVRAALLAGWGCRVAGGGGGVTLWVESGCGGFVLLGGAGGRPCGGGPGLSPCRRGRRCRAAGGDMRGRVALPATVVRSAAPPAEVVLGVGSVGGWRRAPGGGVGRWWPHAASGCQWWWCAAPRCRWWWCTGPRFRWWWCAALVAWEARATRPAVARGRGVAGGTAAQWPSTPV</sequence>
<dbReference type="Proteomes" id="UP000798662">
    <property type="component" value="Chromosome 3"/>
</dbReference>
<organism evidence="1 2">
    <name type="scientific">Pyropia yezoensis</name>
    <name type="common">Susabi-nori</name>
    <name type="synonym">Porphyra yezoensis</name>
    <dbReference type="NCBI Taxonomy" id="2788"/>
    <lineage>
        <taxon>Eukaryota</taxon>
        <taxon>Rhodophyta</taxon>
        <taxon>Bangiophyceae</taxon>
        <taxon>Bangiales</taxon>
        <taxon>Bangiaceae</taxon>
        <taxon>Pyropia</taxon>
    </lineage>
</organism>
<dbReference type="EMBL" id="CM020620">
    <property type="protein sequence ID" value="KAK1869856.1"/>
    <property type="molecule type" value="Genomic_DNA"/>
</dbReference>
<name>A0ACC3CJ86_PYRYE</name>